<dbReference type="PANTHER" id="PTHR12789">
    <property type="entry name" value="DENSITY-REGULATED PROTEIN HOMOLOG"/>
    <property type="match status" value="1"/>
</dbReference>
<proteinExistence type="inferred from homology"/>
<dbReference type="STRING" id="694327.DFW101_2129"/>
<reference evidence="6" key="1">
    <citation type="journal article" date="2015" name="Genome Announc.">
        <title>High-Quality Draft Genome Sequence of Desulfovibrio carbinoliphilus FW-101-2B, an Organic Acid-Oxidizing Sulfate-Reducing Bacterium Isolated from Uranium(VI)-Contaminated Groundwater.</title>
        <authorList>
            <person name="Ramsay B.D."/>
            <person name="Hwang C."/>
            <person name="Woo H.L."/>
            <person name="Carroll S.L."/>
            <person name="Lucas S."/>
            <person name="Han J."/>
            <person name="Lapidus A.L."/>
            <person name="Cheng J.F."/>
            <person name="Goodwin L.A."/>
            <person name="Pitluck S."/>
            <person name="Peters L."/>
            <person name="Chertkov O."/>
            <person name="Held B."/>
            <person name="Detter J.C."/>
            <person name="Han C.S."/>
            <person name="Tapia R."/>
            <person name="Land M.L."/>
            <person name="Hauser L.J."/>
            <person name="Kyrpides N.C."/>
            <person name="Ivanova N.N."/>
            <person name="Mikhailova N."/>
            <person name="Pagani I."/>
            <person name="Woyke T."/>
            <person name="Arkin A.P."/>
            <person name="Dehal P."/>
            <person name="Chivian D."/>
            <person name="Criddle C.S."/>
            <person name="Wu W."/>
            <person name="Chakraborty R."/>
            <person name="Hazen T.C."/>
            <person name="Fields M.W."/>
        </authorList>
    </citation>
    <scope>NUCLEOTIDE SEQUENCE [LARGE SCALE GENOMIC DNA]</scope>
    <source>
        <strain evidence="6">FW-101-2B</strain>
    </source>
</reference>
<keyword evidence="6" id="KW-1185">Reference proteome</keyword>
<keyword evidence="3" id="KW-0648">Protein biosynthesis</keyword>
<keyword evidence="2" id="KW-0810">Translation regulation</keyword>
<dbReference type="CDD" id="cd11567">
    <property type="entry name" value="YciH_like"/>
    <property type="match status" value="1"/>
</dbReference>
<evidence type="ECO:0000313" key="6">
    <source>
        <dbReference type="Proteomes" id="UP000004662"/>
    </source>
</evidence>
<dbReference type="GO" id="GO:0001731">
    <property type="term" value="P:formation of translation preinitiation complex"/>
    <property type="evidence" value="ECO:0007669"/>
    <property type="project" value="TreeGrafter"/>
</dbReference>
<dbReference type="FunFam" id="3.30.780.10:FF:000002">
    <property type="entry name" value="Stress response translation initiation inhibitor"/>
    <property type="match status" value="1"/>
</dbReference>
<dbReference type="NCBIfam" id="NF005297">
    <property type="entry name" value="PRK06824.1"/>
    <property type="match status" value="1"/>
</dbReference>
<sequence length="121" mass="12355">MASSKNSNSVPVYSTDRGALCPGCGRPAGQCACGQPKAGPKGDGIVRISRETKGRKGKGVSVVTGLPLAPAALEALAGELRKRCGAGGTVKDGVVEIQGDHRELLAKELEKRGYRVKLAGG</sequence>
<dbReference type="InterPro" id="IPR050318">
    <property type="entry name" value="DENR/SUI1_TIF"/>
</dbReference>
<dbReference type="Gene3D" id="3.30.780.10">
    <property type="entry name" value="SUI1-like domain"/>
    <property type="match status" value="1"/>
</dbReference>
<dbReference type="InterPro" id="IPR005872">
    <property type="entry name" value="SUI1_arc_bac"/>
</dbReference>
<dbReference type="AlphaFoldDB" id="G7Q992"/>
<feature type="domain" description="SUI1" evidence="4">
    <location>
        <begin position="47"/>
        <end position="113"/>
    </location>
</feature>
<keyword evidence="5" id="KW-0396">Initiation factor</keyword>
<dbReference type="OrthoDB" id="9792915at2"/>
<dbReference type="PANTHER" id="PTHR12789:SF0">
    <property type="entry name" value="DENSITY-REGULATED PROTEIN"/>
    <property type="match status" value="1"/>
</dbReference>
<dbReference type="InterPro" id="IPR001950">
    <property type="entry name" value="SUI1"/>
</dbReference>
<evidence type="ECO:0000256" key="3">
    <source>
        <dbReference type="ARBA" id="ARBA00022917"/>
    </source>
</evidence>
<dbReference type="InterPro" id="IPR036877">
    <property type="entry name" value="SUI1_dom_sf"/>
</dbReference>
<accession>G7Q992</accession>
<evidence type="ECO:0000256" key="1">
    <source>
        <dbReference type="ARBA" id="ARBA00005422"/>
    </source>
</evidence>
<dbReference type="RefSeq" id="WP_009181517.1">
    <property type="nucleotide sequence ID" value="NZ_CM001368.1"/>
</dbReference>
<evidence type="ECO:0000313" key="5">
    <source>
        <dbReference type="EMBL" id="EHJ48135.1"/>
    </source>
</evidence>
<protein>
    <submittedName>
        <fullName evidence="5">Translation initiation factor SUI1</fullName>
    </submittedName>
</protein>
<evidence type="ECO:0000259" key="4">
    <source>
        <dbReference type="PROSITE" id="PS50296"/>
    </source>
</evidence>
<dbReference type="GO" id="GO:0006417">
    <property type="term" value="P:regulation of translation"/>
    <property type="evidence" value="ECO:0007669"/>
    <property type="project" value="UniProtKB-KW"/>
</dbReference>
<gene>
    <name evidence="5" type="ORF">DFW101_2129</name>
</gene>
<dbReference type="eggNOG" id="COG0023">
    <property type="taxonomic scope" value="Bacteria"/>
</dbReference>
<evidence type="ECO:0000256" key="2">
    <source>
        <dbReference type="ARBA" id="ARBA00022845"/>
    </source>
</evidence>
<comment type="similarity">
    <text evidence="1">Belongs to the SUI1 family.</text>
</comment>
<dbReference type="SUPFAM" id="SSF55159">
    <property type="entry name" value="eIF1-like"/>
    <property type="match status" value="1"/>
</dbReference>
<organism evidence="5 6">
    <name type="scientific">Solidesulfovibrio carbinoliphilus subsp. oakridgensis</name>
    <dbReference type="NCBI Taxonomy" id="694327"/>
    <lineage>
        <taxon>Bacteria</taxon>
        <taxon>Pseudomonadati</taxon>
        <taxon>Thermodesulfobacteriota</taxon>
        <taxon>Desulfovibrionia</taxon>
        <taxon>Desulfovibrionales</taxon>
        <taxon>Desulfovibrionaceae</taxon>
        <taxon>Solidesulfovibrio</taxon>
    </lineage>
</organism>
<dbReference type="Pfam" id="PF01253">
    <property type="entry name" value="SUI1"/>
    <property type="match status" value="1"/>
</dbReference>
<dbReference type="PROSITE" id="PS50296">
    <property type="entry name" value="SUI1"/>
    <property type="match status" value="1"/>
</dbReference>
<dbReference type="PIRSF" id="PIRSF037511">
    <property type="entry name" value="Transl_init_SUI1_pro"/>
    <property type="match status" value="1"/>
</dbReference>
<dbReference type="EMBL" id="CM001368">
    <property type="protein sequence ID" value="EHJ48135.1"/>
    <property type="molecule type" value="Genomic_DNA"/>
</dbReference>
<name>G7Q992_9BACT</name>
<dbReference type="GO" id="GO:0002188">
    <property type="term" value="P:translation reinitiation"/>
    <property type="evidence" value="ECO:0007669"/>
    <property type="project" value="TreeGrafter"/>
</dbReference>
<dbReference type="Proteomes" id="UP000004662">
    <property type="component" value="Chromosome"/>
</dbReference>
<dbReference type="GO" id="GO:0003743">
    <property type="term" value="F:translation initiation factor activity"/>
    <property type="evidence" value="ECO:0007669"/>
    <property type="project" value="UniProtKB-KW"/>
</dbReference>
<dbReference type="GO" id="GO:0003729">
    <property type="term" value="F:mRNA binding"/>
    <property type="evidence" value="ECO:0007669"/>
    <property type="project" value="TreeGrafter"/>
</dbReference>
<dbReference type="HOGENOM" id="CLU_082805_4_0_7"/>
<dbReference type="NCBIfam" id="TIGR01158">
    <property type="entry name" value="SUI1_rel"/>
    <property type="match status" value="1"/>
</dbReference>